<dbReference type="CDD" id="cd23659">
    <property type="entry name" value="USP_At3g01520-like"/>
    <property type="match status" value="1"/>
</dbReference>
<dbReference type="SUPFAM" id="SSF52402">
    <property type="entry name" value="Adenine nucleotide alpha hydrolases-like"/>
    <property type="match status" value="1"/>
</dbReference>
<keyword evidence="3" id="KW-1185">Reference proteome</keyword>
<dbReference type="Gene3D" id="3.40.50.620">
    <property type="entry name" value="HUPs"/>
    <property type="match status" value="1"/>
</dbReference>
<dbReference type="EMBL" id="JALJOR010000003">
    <property type="protein sequence ID" value="KAK9819634.1"/>
    <property type="molecule type" value="Genomic_DNA"/>
</dbReference>
<dbReference type="InterPro" id="IPR006015">
    <property type="entry name" value="Universal_stress_UspA"/>
</dbReference>
<accession>A0AAW1QE23</accession>
<evidence type="ECO:0000313" key="2">
    <source>
        <dbReference type="EMBL" id="KAK9819634.1"/>
    </source>
</evidence>
<dbReference type="Proteomes" id="UP001489004">
    <property type="component" value="Unassembled WGS sequence"/>
</dbReference>
<organism evidence="2 3">
    <name type="scientific">[Myrmecia] bisecta</name>
    <dbReference type="NCBI Taxonomy" id="41462"/>
    <lineage>
        <taxon>Eukaryota</taxon>
        <taxon>Viridiplantae</taxon>
        <taxon>Chlorophyta</taxon>
        <taxon>core chlorophytes</taxon>
        <taxon>Trebouxiophyceae</taxon>
        <taxon>Trebouxiales</taxon>
        <taxon>Trebouxiaceae</taxon>
        <taxon>Myrmecia</taxon>
    </lineage>
</organism>
<dbReference type="Pfam" id="PF00582">
    <property type="entry name" value="Usp"/>
    <property type="match status" value="1"/>
</dbReference>
<feature type="domain" description="UspA" evidence="1">
    <location>
        <begin position="28"/>
        <end position="171"/>
    </location>
</feature>
<protein>
    <recommendedName>
        <fullName evidence="1">UspA domain-containing protein</fullName>
    </recommendedName>
</protein>
<dbReference type="PANTHER" id="PTHR31964:SF113">
    <property type="entry name" value="USPA DOMAIN-CONTAINING PROTEIN"/>
    <property type="match status" value="1"/>
</dbReference>
<reference evidence="2 3" key="1">
    <citation type="journal article" date="2024" name="Nat. Commun.">
        <title>Phylogenomics reveals the evolutionary origins of lichenization in chlorophyte algae.</title>
        <authorList>
            <person name="Puginier C."/>
            <person name="Libourel C."/>
            <person name="Otte J."/>
            <person name="Skaloud P."/>
            <person name="Haon M."/>
            <person name="Grisel S."/>
            <person name="Petersen M."/>
            <person name="Berrin J.G."/>
            <person name="Delaux P.M."/>
            <person name="Dal Grande F."/>
            <person name="Keller J."/>
        </authorList>
    </citation>
    <scope>NUCLEOTIDE SEQUENCE [LARGE SCALE GENOMIC DNA]</scope>
    <source>
        <strain evidence="2 3">SAG 2043</strain>
    </source>
</reference>
<proteinExistence type="predicted"/>
<evidence type="ECO:0000313" key="3">
    <source>
        <dbReference type="Proteomes" id="UP001489004"/>
    </source>
</evidence>
<dbReference type="InterPro" id="IPR014729">
    <property type="entry name" value="Rossmann-like_a/b/a_fold"/>
</dbReference>
<dbReference type="PANTHER" id="PTHR31964">
    <property type="entry name" value="ADENINE NUCLEOTIDE ALPHA HYDROLASES-LIKE SUPERFAMILY PROTEIN"/>
    <property type="match status" value="1"/>
</dbReference>
<sequence>MAERVNGQTTADRVAEPGNCQTNKKIWLVPVDDSPASENALVWTLENLFHKGDELHLVHVIPQAVPEVFEDFVIFDNDPKQHEKRVNQAKALMNTRYEPHLKDIQGFYDMHIVHFRTDTDSIGAVVGLMANKYDVTAVIMAKHNKGRIQRWFIGSASNACLQKCSKPVMLLHEP</sequence>
<dbReference type="AlphaFoldDB" id="A0AAW1QE23"/>
<evidence type="ECO:0000259" key="1">
    <source>
        <dbReference type="Pfam" id="PF00582"/>
    </source>
</evidence>
<name>A0AAW1QE23_9CHLO</name>
<comment type="caution">
    <text evidence="2">The sequence shown here is derived from an EMBL/GenBank/DDBJ whole genome shotgun (WGS) entry which is preliminary data.</text>
</comment>
<dbReference type="InterPro" id="IPR006016">
    <property type="entry name" value="UspA"/>
</dbReference>
<dbReference type="PRINTS" id="PR01438">
    <property type="entry name" value="UNVRSLSTRESS"/>
</dbReference>
<gene>
    <name evidence="2" type="ORF">WJX72_000582</name>
</gene>